<protein>
    <submittedName>
        <fullName evidence="2">AMP-dependent synthetase</fullName>
    </submittedName>
</protein>
<organism evidence="2 3">
    <name type="scientific">Pseudomonas brassicacearum</name>
    <dbReference type="NCBI Taxonomy" id="930166"/>
    <lineage>
        <taxon>Bacteria</taxon>
        <taxon>Pseudomonadati</taxon>
        <taxon>Pseudomonadota</taxon>
        <taxon>Gammaproteobacteria</taxon>
        <taxon>Pseudomonadales</taxon>
        <taxon>Pseudomonadaceae</taxon>
        <taxon>Pseudomonas</taxon>
    </lineage>
</organism>
<dbReference type="InterPro" id="IPR000873">
    <property type="entry name" value="AMP-dep_synth/lig_dom"/>
</dbReference>
<dbReference type="Pfam" id="PF00501">
    <property type="entry name" value="AMP-binding"/>
    <property type="match status" value="1"/>
</dbReference>
<dbReference type="Proteomes" id="UP000284684">
    <property type="component" value="Unassembled WGS sequence"/>
</dbReference>
<dbReference type="RefSeq" id="WP_123584937.1">
    <property type="nucleotide sequence ID" value="NZ_MOBI01000030.1"/>
</dbReference>
<dbReference type="InterPro" id="IPR042099">
    <property type="entry name" value="ANL_N_sf"/>
</dbReference>
<evidence type="ECO:0000313" key="2">
    <source>
        <dbReference type="EMBL" id="ROM90571.1"/>
    </source>
</evidence>
<feature type="domain" description="AMP-dependent synthetase/ligase" evidence="1">
    <location>
        <begin position="57"/>
        <end position="270"/>
    </location>
</feature>
<sequence length="430" mass="47738">MNTDYSFEELLLHSRKHSHYYKTHFNHLPEHHCTVEDLPLTVASDYWNGSNNLNTWPVLTGKTENALIYKTGGSTGQEKLVAYTRDEWQNMVTHFGNALSGQLCDGDRVANLFFAGDLYASFLFIHESLAHVTPSICEFPFAGEVDSATLAAAIAEHQINVLAGVPAQLLRFAAGLAERHCVLPQITTVLYGGESLFAAQLPMLAQVFPNARVASIGYACVDAGLVGASTRDCEMGEHRVFDEQTVVEIVDEHTHEAIEECHRPGQLIITNLTRMLMPLLRYPVGDRACWREPSGTRQRKFALLGRSEQSIRIRIGVISLFQEEIAEILQRLAGCWQWQLVIESVGVKDRMTLRWVPAHDSTSINASIPAIHAALLGQYPDISQMIGSGQLECVFSPCTAGALLLHPRSGKQRRIVDLRVYSAPQREPAP</sequence>
<dbReference type="PANTHER" id="PTHR43845">
    <property type="entry name" value="BLR5969 PROTEIN"/>
    <property type="match status" value="1"/>
</dbReference>
<reference evidence="2 3" key="1">
    <citation type="submission" date="2016-10" db="EMBL/GenBank/DDBJ databases">
        <title>Comparative genome analysis of multiple Pseudomonas spp. focuses on biocontrol and plant growth promoting traits.</title>
        <authorList>
            <person name="Tao X.-Y."/>
            <person name="Taylor C.G."/>
        </authorList>
    </citation>
    <scope>NUCLEOTIDE SEQUENCE [LARGE SCALE GENOMIC DNA]</scope>
    <source>
        <strain evidence="2 3">37D10</strain>
    </source>
</reference>
<evidence type="ECO:0000259" key="1">
    <source>
        <dbReference type="Pfam" id="PF00501"/>
    </source>
</evidence>
<dbReference type="EMBL" id="MOBI01000030">
    <property type="protein sequence ID" value="ROM90571.1"/>
    <property type="molecule type" value="Genomic_DNA"/>
</dbReference>
<dbReference type="Gene3D" id="3.40.50.12780">
    <property type="entry name" value="N-terminal domain of ligase-like"/>
    <property type="match status" value="1"/>
</dbReference>
<gene>
    <name evidence="2" type="ORF">BK658_25935</name>
</gene>
<proteinExistence type="predicted"/>
<comment type="caution">
    <text evidence="2">The sequence shown here is derived from an EMBL/GenBank/DDBJ whole genome shotgun (WGS) entry which is preliminary data.</text>
</comment>
<dbReference type="SUPFAM" id="SSF56801">
    <property type="entry name" value="Acetyl-CoA synthetase-like"/>
    <property type="match status" value="1"/>
</dbReference>
<accession>A0A423GJX6</accession>
<evidence type="ECO:0000313" key="3">
    <source>
        <dbReference type="Proteomes" id="UP000284684"/>
    </source>
</evidence>
<dbReference type="PANTHER" id="PTHR43845:SF1">
    <property type="entry name" value="BLR5969 PROTEIN"/>
    <property type="match status" value="1"/>
</dbReference>
<dbReference type="AlphaFoldDB" id="A0A423GJX6"/>
<name>A0A423GJX6_9PSED</name>